<dbReference type="GO" id="GO:0005737">
    <property type="term" value="C:cytoplasm"/>
    <property type="evidence" value="ECO:0007669"/>
    <property type="project" value="InterPro"/>
</dbReference>
<comment type="function">
    <text evidence="2">Hydrolyzes the pyrophosphate bond of UDP-2,3-diacylglucosamine to yield 2,3-diacylglucosamine 1-phosphate (lipid X) and UMP by catalyzing the attack of water at the alpha-P atom. Involved in the biosynthesis of lipid A, a phosphorylated glycolipid that anchors the lipopolysaccharide to the outer membrane of the cell.</text>
</comment>
<keyword evidence="2" id="KW-0444">Lipid biosynthesis</keyword>
<dbReference type="InterPro" id="IPR043461">
    <property type="entry name" value="LpxH-like"/>
</dbReference>
<feature type="binding site" evidence="2">
    <location>
        <position position="62"/>
    </location>
    <ligand>
        <name>Mn(2+)</name>
        <dbReference type="ChEBI" id="CHEBI:29035"/>
        <label>2</label>
    </ligand>
</feature>
<dbReference type="GO" id="GO:0009245">
    <property type="term" value="P:lipid A biosynthetic process"/>
    <property type="evidence" value="ECO:0007669"/>
    <property type="project" value="UniProtKB-UniRule"/>
</dbReference>
<keyword evidence="2" id="KW-0472">Membrane</keyword>
<dbReference type="KEGG" id="vff:VITFI_CDS2186"/>
<proteinExistence type="inferred from homology"/>
<dbReference type="GO" id="GO:0030145">
    <property type="term" value="F:manganese ion binding"/>
    <property type="evidence" value="ECO:0007669"/>
    <property type="project" value="UniProtKB-UniRule"/>
</dbReference>
<comment type="cofactor">
    <cofactor evidence="2">
        <name>Mn(2+)</name>
        <dbReference type="ChEBI" id="CHEBI:29035"/>
    </cofactor>
    <text evidence="2">Binds 2 Mn(2+) ions per subunit in a binuclear metal center.</text>
</comment>
<evidence type="ECO:0000256" key="1">
    <source>
        <dbReference type="ARBA" id="ARBA00022801"/>
    </source>
</evidence>
<keyword evidence="2" id="KW-0464">Manganese</keyword>
<comment type="similarity">
    <text evidence="2">Belongs to the LpxH family.</text>
</comment>
<dbReference type="GO" id="GO:0019897">
    <property type="term" value="C:extrinsic component of plasma membrane"/>
    <property type="evidence" value="ECO:0007669"/>
    <property type="project" value="UniProtKB-UniRule"/>
</dbReference>
<dbReference type="Proteomes" id="UP000199729">
    <property type="component" value="Chromosome"/>
</dbReference>
<feature type="binding site" evidence="2">
    <location>
        <position position="31"/>
    </location>
    <ligand>
        <name>Mn(2+)</name>
        <dbReference type="ChEBI" id="CHEBI:29035"/>
        <label>1</label>
    </ligand>
</feature>
<dbReference type="HAMAP" id="MF_00575">
    <property type="entry name" value="LpxH"/>
    <property type="match status" value="1"/>
</dbReference>
<accession>A0A221KG01</accession>
<keyword evidence="2" id="KW-0479">Metal-binding</keyword>
<feature type="binding site" evidence="2">
    <location>
        <position position="144"/>
    </location>
    <ligand>
        <name>substrate</name>
    </ligand>
</feature>
<evidence type="ECO:0000313" key="3">
    <source>
        <dbReference type="EMBL" id="ASM77964.1"/>
    </source>
</evidence>
<dbReference type="EMBL" id="CP022423">
    <property type="protein sequence ID" value="ASM77964.1"/>
    <property type="molecule type" value="Genomic_DNA"/>
</dbReference>
<protein>
    <recommendedName>
        <fullName evidence="2">UDP-2,3-diacylglucosamine hydrolase</fullName>
        <ecNumber evidence="2">3.6.1.54</ecNumber>
    </recommendedName>
    <alternativeName>
        <fullName evidence="2">UDP-2,3-diacylglucosamine diphosphatase</fullName>
    </alternativeName>
</protein>
<dbReference type="Gene3D" id="3.60.21.10">
    <property type="match status" value="1"/>
</dbReference>
<dbReference type="NCBIfam" id="NF003743">
    <property type="entry name" value="PRK05340.1"/>
    <property type="match status" value="1"/>
</dbReference>
<name>A0A221KG01_VITFI</name>
<evidence type="ECO:0000256" key="2">
    <source>
        <dbReference type="HAMAP-Rule" id="MF_00575"/>
    </source>
</evidence>
<comment type="subcellular location">
    <subcellularLocation>
        <location evidence="2">Cell inner membrane</location>
        <topology evidence="2">Peripheral membrane protein</topology>
        <orientation evidence="2">Cytoplasmic side</orientation>
    </subcellularLocation>
</comment>
<keyword evidence="4" id="KW-1185">Reference proteome</keyword>
<dbReference type="PANTHER" id="PTHR34990">
    <property type="entry name" value="UDP-2,3-DIACYLGLUCOSAMINE HYDROLASE-RELATED"/>
    <property type="match status" value="1"/>
</dbReference>
<feature type="binding site" evidence="2">
    <location>
        <position position="136"/>
    </location>
    <ligand>
        <name>Mn(2+)</name>
        <dbReference type="ChEBI" id="CHEBI:29035"/>
        <label>2</label>
    </ligand>
</feature>
<feature type="binding site" evidence="2">
    <location>
        <begin position="101"/>
        <end position="102"/>
    </location>
    <ligand>
        <name>substrate</name>
    </ligand>
</feature>
<keyword evidence="1 2" id="KW-0378">Hydrolase</keyword>
<dbReference type="EC" id="3.6.1.54" evidence="2"/>
<keyword evidence="2" id="KW-0997">Cell inner membrane</keyword>
<organism evidence="3 4">
    <name type="scientific">Vitreoscilla filiformis</name>
    <dbReference type="NCBI Taxonomy" id="63"/>
    <lineage>
        <taxon>Bacteria</taxon>
        <taxon>Pseudomonadati</taxon>
        <taxon>Pseudomonadota</taxon>
        <taxon>Betaproteobacteria</taxon>
        <taxon>Neisseriales</taxon>
        <taxon>Neisseriaceae</taxon>
        <taxon>Vitreoscilla</taxon>
    </lineage>
</organism>
<sequence length="265" mass="29564">MMTELPAQTQRQWRTQWRLPASVQRVEWVSDVHLCADMPHTAAAFTRYLAHTRADVVCLLGDLFEAWVGDDALEQRPFERDIVHALARLAQRAQLGVMCGNRDFLLGDGFLTACGAVGLADPCCIEAFGDRVLATHGDALCLADHAYQQVRKVVRSPAWQAAFLARPLPERLALAQQLRAQSQAEQAKLTPQDYADVDPTEAAVWLRQAGCVRLIHGHTHRPASSDWREVLSDWDLEPPGPARASVLRWTAQGFSRHTLDEFSPV</sequence>
<feature type="binding site" evidence="2">
    <location>
        <position position="218"/>
    </location>
    <ligand>
        <name>substrate</name>
    </ligand>
</feature>
<comment type="caution">
    <text evidence="2">Lacks conserved residue(s) required for the propagation of feature annotation.</text>
</comment>
<feature type="binding site" evidence="2">
    <location>
        <position position="186"/>
    </location>
    <ligand>
        <name>substrate</name>
    </ligand>
</feature>
<comment type="pathway">
    <text evidence="2">Glycolipid biosynthesis; lipid IV(A) biosynthesis; lipid IV(A) from (3R)-3-hydroxytetradecanoyl-[acyl-carrier-protein] and UDP-N-acetyl-alpha-D-glucosamine: step 4/6.</text>
</comment>
<reference evidence="3 4" key="1">
    <citation type="submission" date="2017-07" db="EMBL/GenBank/DDBJ databases">
        <title>Complete Genome Sequence of the cosmetic ferment Vitreoscilla filiformis (ATCC15551).</title>
        <authorList>
            <person name="Contreras S."/>
            <person name="Sagory-Zalkind P."/>
            <person name="Blanquart H."/>
            <person name="Iltis A."/>
            <person name="Morand S.C."/>
        </authorList>
    </citation>
    <scope>NUCLEOTIDE SEQUENCE [LARGE SCALE GENOMIC DNA]</scope>
    <source>
        <strain evidence="3 4">ATCC 15551</strain>
    </source>
</reference>
<keyword evidence="2" id="KW-0441">Lipid A biosynthesis</keyword>
<evidence type="ECO:0000313" key="4">
    <source>
        <dbReference type="Proteomes" id="UP000199729"/>
    </source>
</evidence>
<keyword evidence="2" id="KW-0443">Lipid metabolism</keyword>
<feature type="binding site" evidence="2">
    <location>
        <position position="218"/>
    </location>
    <ligand>
        <name>Mn(2+)</name>
        <dbReference type="ChEBI" id="CHEBI:29035"/>
        <label>2</label>
    </ligand>
</feature>
<comment type="catalytic activity">
    <reaction evidence="2">
        <text>UDP-2-N,3-O-bis[(3R)-3-hydroxytetradecanoyl]-alpha-D-glucosamine + H2O = 2-N,3-O-bis[(3R)-3-hydroxytetradecanoyl]-alpha-D-glucosaminyl 1-phosphate + UMP + 2 H(+)</text>
        <dbReference type="Rhea" id="RHEA:25213"/>
        <dbReference type="ChEBI" id="CHEBI:15377"/>
        <dbReference type="ChEBI" id="CHEBI:15378"/>
        <dbReference type="ChEBI" id="CHEBI:57865"/>
        <dbReference type="ChEBI" id="CHEBI:57957"/>
        <dbReference type="ChEBI" id="CHEBI:78847"/>
        <dbReference type="EC" id="3.6.1.54"/>
    </reaction>
</comment>
<dbReference type="GO" id="GO:0008758">
    <property type="term" value="F:UDP-2,3-diacylglucosamine hydrolase activity"/>
    <property type="evidence" value="ECO:0007669"/>
    <property type="project" value="UniProtKB-UniRule"/>
</dbReference>
<dbReference type="SUPFAM" id="SSF56300">
    <property type="entry name" value="Metallo-dependent phosphatases"/>
    <property type="match status" value="1"/>
</dbReference>
<feature type="binding site" evidence="2">
    <location>
        <position position="101"/>
    </location>
    <ligand>
        <name>Mn(2+)</name>
        <dbReference type="ChEBI" id="CHEBI:29035"/>
        <label>2</label>
    </ligand>
</feature>
<dbReference type="CDD" id="cd07398">
    <property type="entry name" value="MPP_YbbF-LpxH"/>
    <property type="match status" value="1"/>
</dbReference>
<feature type="binding site" evidence="2">
    <location>
        <position position="182"/>
    </location>
    <ligand>
        <name>substrate</name>
    </ligand>
</feature>
<dbReference type="InterPro" id="IPR029052">
    <property type="entry name" value="Metallo-depent_PP-like"/>
</dbReference>
<gene>
    <name evidence="2" type="primary">lpxH</name>
    <name evidence="3" type="ORF">VITFI_CDS2186</name>
</gene>
<feature type="binding site" evidence="2">
    <location>
        <position position="62"/>
    </location>
    <ligand>
        <name>Mn(2+)</name>
        <dbReference type="ChEBI" id="CHEBI:29035"/>
        <label>1</label>
    </ligand>
</feature>
<dbReference type="InterPro" id="IPR010138">
    <property type="entry name" value="UDP-diacylglucosamine_Hdrlase"/>
</dbReference>
<dbReference type="PANTHER" id="PTHR34990:SF1">
    <property type="entry name" value="UDP-2,3-DIACYLGLUCOSAMINE HYDROLASE"/>
    <property type="match status" value="1"/>
</dbReference>
<feature type="binding site" evidence="2">
    <location>
        <position position="33"/>
    </location>
    <ligand>
        <name>Mn(2+)</name>
        <dbReference type="ChEBI" id="CHEBI:29035"/>
        <label>1</label>
    </ligand>
</feature>
<keyword evidence="2" id="KW-1003">Cell membrane</keyword>
<dbReference type="UniPathway" id="UPA00359">
    <property type="reaction ID" value="UER00480"/>
</dbReference>
<dbReference type="AlphaFoldDB" id="A0A221KG01"/>
<feature type="binding site" evidence="2">
    <location>
        <position position="220"/>
    </location>
    <ligand>
        <name>Mn(2+)</name>
        <dbReference type="ChEBI" id="CHEBI:29035"/>
        <label>1</label>
    </ligand>
</feature>